<reference evidence="13" key="1">
    <citation type="submission" date="2012-12" db="EMBL/GenBank/DDBJ databases">
        <authorList>
            <person name="Hellsten U."/>
            <person name="Grimwood J."/>
            <person name="Chapman J.A."/>
            <person name="Shapiro H."/>
            <person name="Aerts A."/>
            <person name="Otillar R.P."/>
            <person name="Terry A.Y."/>
            <person name="Boore J.L."/>
            <person name="Simakov O."/>
            <person name="Marletaz F."/>
            <person name="Cho S.-J."/>
            <person name="Edsinger-Gonzales E."/>
            <person name="Havlak P."/>
            <person name="Kuo D.-H."/>
            <person name="Larsson T."/>
            <person name="Lv J."/>
            <person name="Arendt D."/>
            <person name="Savage R."/>
            <person name="Osoegawa K."/>
            <person name="de Jong P."/>
            <person name="Lindberg D.R."/>
            <person name="Seaver E.C."/>
            <person name="Weisblat D.A."/>
            <person name="Putnam N.H."/>
            <person name="Grigoriev I.V."/>
            <person name="Rokhsar D.S."/>
        </authorList>
    </citation>
    <scope>NUCLEOTIDE SEQUENCE</scope>
</reference>
<reference evidence="11 13" key="2">
    <citation type="journal article" date="2013" name="Nature">
        <title>Insights into bilaterian evolution from three spiralian genomes.</title>
        <authorList>
            <person name="Simakov O."/>
            <person name="Marletaz F."/>
            <person name="Cho S.J."/>
            <person name="Edsinger-Gonzales E."/>
            <person name="Havlak P."/>
            <person name="Hellsten U."/>
            <person name="Kuo D.H."/>
            <person name="Larsson T."/>
            <person name="Lv J."/>
            <person name="Arendt D."/>
            <person name="Savage R."/>
            <person name="Osoegawa K."/>
            <person name="de Jong P."/>
            <person name="Grimwood J."/>
            <person name="Chapman J.A."/>
            <person name="Shapiro H."/>
            <person name="Aerts A."/>
            <person name="Otillar R.P."/>
            <person name="Terry A.Y."/>
            <person name="Boore J.L."/>
            <person name="Grigoriev I.V."/>
            <person name="Lindberg D.R."/>
            <person name="Seaver E.C."/>
            <person name="Weisblat D.A."/>
            <person name="Putnam N.H."/>
            <person name="Rokhsar D.S."/>
        </authorList>
    </citation>
    <scope>NUCLEOTIDE SEQUENCE</scope>
</reference>
<dbReference type="RefSeq" id="XP_009022478.1">
    <property type="nucleotide sequence ID" value="XM_009024230.1"/>
</dbReference>
<dbReference type="GO" id="GO:0042923">
    <property type="term" value="F:neuropeptide binding"/>
    <property type="evidence" value="ECO:0000318"/>
    <property type="project" value="GO_Central"/>
</dbReference>
<protein>
    <recommendedName>
        <fullName evidence="10">G-protein coupled receptors family 1 profile domain-containing protein</fullName>
    </recommendedName>
</protein>
<evidence type="ECO:0000256" key="6">
    <source>
        <dbReference type="ARBA" id="ARBA00023136"/>
    </source>
</evidence>
<feature type="transmembrane region" description="Helical" evidence="9">
    <location>
        <begin position="137"/>
        <end position="157"/>
    </location>
</feature>
<dbReference type="PANTHER" id="PTHR24235:SF29">
    <property type="entry name" value="GH23382P"/>
    <property type="match status" value="1"/>
</dbReference>
<evidence type="ECO:0000313" key="11">
    <source>
        <dbReference type="EMBL" id="ESN98802.1"/>
    </source>
</evidence>
<proteinExistence type="inferred from homology"/>
<evidence type="ECO:0000313" key="12">
    <source>
        <dbReference type="EnsemblMetazoa" id="HelroP66825"/>
    </source>
</evidence>
<reference evidence="12" key="3">
    <citation type="submission" date="2015-06" db="UniProtKB">
        <authorList>
            <consortium name="EnsemblMetazoa"/>
        </authorList>
    </citation>
    <scope>IDENTIFICATION</scope>
</reference>
<evidence type="ECO:0000256" key="4">
    <source>
        <dbReference type="ARBA" id="ARBA00022989"/>
    </source>
</evidence>
<keyword evidence="7" id="KW-0675">Receptor</keyword>
<evidence type="ECO:0000313" key="13">
    <source>
        <dbReference type="Proteomes" id="UP000015101"/>
    </source>
</evidence>
<keyword evidence="13" id="KW-1185">Reference proteome</keyword>
<name>T1FYR6_HELRO</name>
<feature type="transmembrane region" description="Helical" evidence="9">
    <location>
        <begin position="40"/>
        <end position="62"/>
    </location>
</feature>
<dbReference type="GO" id="GO:0004983">
    <property type="term" value="F:neuropeptide Y receptor activity"/>
    <property type="evidence" value="ECO:0007669"/>
    <property type="project" value="InterPro"/>
</dbReference>
<dbReference type="PRINTS" id="PR00237">
    <property type="entry name" value="GPCRRHODOPSN"/>
</dbReference>
<dbReference type="GO" id="GO:0007186">
    <property type="term" value="P:G protein-coupled receptor signaling pathway"/>
    <property type="evidence" value="ECO:0000318"/>
    <property type="project" value="GO_Central"/>
</dbReference>
<dbReference type="GeneID" id="20213964"/>
<dbReference type="KEGG" id="hro:HELRODRAFT_66825"/>
<evidence type="ECO:0000256" key="8">
    <source>
        <dbReference type="ARBA" id="ARBA00023224"/>
    </source>
</evidence>
<comment type="similarity">
    <text evidence="2">Belongs to the G-protein coupled receptor 1 family.</text>
</comment>
<dbReference type="PRINTS" id="PR01012">
    <property type="entry name" value="NRPEPTIDEYR"/>
</dbReference>
<feature type="transmembrane region" description="Helical" evidence="9">
    <location>
        <begin position="83"/>
        <end position="109"/>
    </location>
</feature>
<dbReference type="InterPro" id="IPR000611">
    <property type="entry name" value="NPY_rcpt"/>
</dbReference>
<dbReference type="GO" id="GO:0008188">
    <property type="term" value="F:neuropeptide receptor activity"/>
    <property type="evidence" value="ECO:0000318"/>
    <property type="project" value="GO_Central"/>
</dbReference>
<dbReference type="EnsemblMetazoa" id="HelroT66825">
    <property type="protein sequence ID" value="HelroP66825"/>
    <property type="gene ID" value="HelroG66825"/>
</dbReference>
<keyword evidence="5" id="KW-0297">G-protein coupled receptor</keyword>
<dbReference type="Gene3D" id="1.20.1070.10">
    <property type="entry name" value="Rhodopsin 7-helix transmembrane proteins"/>
    <property type="match status" value="1"/>
</dbReference>
<dbReference type="Proteomes" id="UP000015101">
    <property type="component" value="Unassembled WGS sequence"/>
</dbReference>
<comment type="subcellular location">
    <subcellularLocation>
        <location evidence="1">Membrane</location>
        <topology evidence="1">Multi-pass membrane protein</topology>
    </subcellularLocation>
</comment>
<gene>
    <name evidence="12" type="primary">20213964</name>
    <name evidence="11" type="ORF">HELRODRAFT_66825</name>
</gene>
<dbReference type="PANTHER" id="PTHR24235">
    <property type="entry name" value="NEUROPEPTIDE Y RECEPTOR"/>
    <property type="match status" value="1"/>
</dbReference>
<dbReference type="STRING" id="6412.T1FYR6"/>
<evidence type="ECO:0000256" key="7">
    <source>
        <dbReference type="ARBA" id="ARBA00023170"/>
    </source>
</evidence>
<dbReference type="AlphaFoldDB" id="T1FYR6"/>
<dbReference type="CTD" id="20213964"/>
<dbReference type="eggNOG" id="KOG3656">
    <property type="taxonomic scope" value="Eukaryota"/>
</dbReference>
<dbReference type="InParanoid" id="T1FYR6"/>
<keyword evidence="8" id="KW-0807">Transducer</keyword>
<accession>T1FYR6</accession>
<dbReference type="EMBL" id="AMQM01001057">
    <property type="status" value="NOT_ANNOTATED_CDS"/>
    <property type="molecule type" value="Genomic_DNA"/>
</dbReference>
<feature type="transmembrane region" description="Helical" evidence="9">
    <location>
        <begin position="196"/>
        <end position="218"/>
    </location>
</feature>
<evidence type="ECO:0000256" key="9">
    <source>
        <dbReference type="SAM" id="Phobius"/>
    </source>
</evidence>
<dbReference type="InterPro" id="IPR000276">
    <property type="entry name" value="GPCR_Rhodpsn"/>
</dbReference>
<evidence type="ECO:0000256" key="3">
    <source>
        <dbReference type="ARBA" id="ARBA00022692"/>
    </source>
</evidence>
<dbReference type="SUPFAM" id="SSF81321">
    <property type="entry name" value="Family A G protein-coupled receptor-like"/>
    <property type="match status" value="1"/>
</dbReference>
<dbReference type="GO" id="GO:0043005">
    <property type="term" value="C:neuron projection"/>
    <property type="evidence" value="ECO:0000318"/>
    <property type="project" value="GO_Central"/>
</dbReference>
<feature type="transmembrane region" description="Helical" evidence="9">
    <location>
        <begin position="230"/>
        <end position="255"/>
    </location>
</feature>
<dbReference type="Pfam" id="PF00001">
    <property type="entry name" value="7tm_1"/>
    <property type="match status" value="1"/>
</dbReference>
<feature type="domain" description="G-protein coupled receptors family 1 profile" evidence="10">
    <location>
        <begin position="1"/>
        <end position="252"/>
    </location>
</feature>
<evidence type="ECO:0000256" key="1">
    <source>
        <dbReference type="ARBA" id="ARBA00004141"/>
    </source>
</evidence>
<keyword evidence="6 9" id="KW-0472">Membrane</keyword>
<feature type="transmembrane region" description="Helical" evidence="9">
    <location>
        <begin position="9"/>
        <end position="28"/>
    </location>
</feature>
<dbReference type="PROSITE" id="PS50262">
    <property type="entry name" value="G_PROTEIN_RECEP_F1_2"/>
    <property type="match status" value="1"/>
</dbReference>
<dbReference type="EMBL" id="KB097143">
    <property type="protein sequence ID" value="ESN98802.1"/>
    <property type="molecule type" value="Genomic_DNA"/>
</dbReference>
<dbReference type="CDD" id="cd15203">
    <property type="entry name" value="7tmA_NPYR-like"/>
    <property type="match status" value="1"/>
</dbReference>
<dbReference type="HOGENOM" id="CLU_009579_6_1_1"/>
<dbReference type="InterPro" id="IPR017452">
    <property type="entry name" value="GPCR_Rhodpsn_7TM"/>
</dbReference>
<keyword evidence="4 9" id="KW-1133">Transmembrane helix</keyword>
<evidence type="ECO:0000259" key="10">
    <source>
        <dbReference type="PROSITE" id="PS50262"/>
    </source>
</evidence>
<evidence type="ECO:0000256" key="2">
    <source>
        <dbReference type="ARBA" id="ARBA00010663"/>
    </source>
</evidence>
<sequence>QSREMRTPTFIFIANLAVSDVVLCVLGAPFTPLSGLLNSWVFGDVLCHLVPTVLCLCVHVSTQTSTAIALERFMVIVYPFKRRMTLAVCIITIFTIWIFSAVLSSPFAFNQINYWDEMKFIHDCREDWSDVRLKRTFTLLTFCLQYILPCSIIAFCYSKVTISLNERAKVAARRCSFAQANNQRNKIQRKRRTNKMLIMMVIFFVLCWMPLNILLIVWEFYAAVEEKSFFIPLFFATHLLAVSSTVYNPFLYAWMNEKFRKEFQKIIPCYQKFVIAFKNYKLKNNKEVSSTNVNNMEPFSFNNSIMNSNYNKEITEQRWKMTTKKSAVPHIEVGQEDGNMQNENTLYIPLLPLQPYQPTTLSKNFLEPPAQPLQ</sequence>
<keyword evidence="3 9" id="KW-0812">Transmembrane</keyword>
<dbReference type="OrthoDB" id="9046662at2759"/>
<evidence type="ECO:0000256" key="5">
    <source>
        <dbReference type="ARBA" id="ARBA00023040"/>
    </source>
</evidence>
<organism evidence="12 13">
    <name type="scientific">Helobdella robusta</name>
    <name type="common">Californian leech</name>
    <dbReference type="NCBI Taxonomy" id="6412"/>
    <lineage>
        <taxon>Eukaryota</taxon>
        <taxon>Metazoa</taxon>
        <taxon>Spiralia</taxon>
        <taxon>Lophotrochozoa</taxon>
        <taxon>Annelida</taxon>
        <taxon>Clitellata</taxon>
        <taxon>Hirudinea</taxon>
        <taxon>Rhynchobdellida</taxon>
        <taxon>Glossiphoniidae</taxon>
        <taxon>Helobdella</taxon>
    </lineage>
</organism>
<dbReference type="GO" id="GO:0005886">
    <property type="term" value="C:plasma membrane"/>
    <property type="evidence" value="ECO:0000318"/>
    <property type="project" value="GO_Central"/>
</dbReference>